<dbReference type="RefSeq" id="WP_259096166.1">
    <property type="nucleotide sequence ID" value="NZ_CP130454.1"/>
</dbReference>
<dbReference type="EMBL" id="JANUCP010000003">
    <property type="protein sequence ID" value="MCS3919592.1"/>
    <property type="molecule type" value="Genomic_DNA"/>
</dbReference>
<evidence type="ECO:0000256" key="2">
    <source>
        <dbReference type="SAM" id="SignalP"/>
    </source>
</evidence>
<feature type="chain" id="PRO_5045213248" description="DUF4252 domain-containing protein" evidence="2">
    <location>
        <begin position="20"/>
        <end position="258"/>
    </location>
</feature>
<sequence>MRNVLTCLALVFSVSLAFAQLQPAAESSTATKPTVPLKPVIFVPAGATLLTELQLTKDDLLPVVAQVFGYFSLQHSGGQVIQGEQLRDLITGMESLWLVEYDFRQKGATPADLIQMNQSLLEAQGWRRIFWNRSSDGNRETMVMVEPPRKGLFVFTARLNANSESIRVVAIRTQGEIDVGTTLWLLTTFLMRPEAPAPTPATTTPQSSSEKAPSVKPTPEKPAPEKSPDQEKESQDDESSKSKDKKSDESKTQEGTTR</sequence>
<evidence type="ECO:0000256" key="1">
    <source>
        <dbReference type="SAM" id="MobiDB-lite"/>
    </source>
</evidence>
<reference evidence="3 4" key="1">
    <citation type="submission" date="2022-08" db="EMBL/GenBank/DDBJ databases">
        <title>Bacterial and archaeal communities from various locations to study Microbial Dark Matter (Phase II).</title>
        <authorList>
            <person name="Stepanauskas R."/>
        </authorList>
    </citation>
    <scope>NUCLEOTIDE SEQUENCE [LARGE SCALE GENOMIC DNA]</scope>
    <source>
        <strain evidence="3 4">PD1</strain>
    </source>
</reference>
<feature type="compositionally biased region" description="Basic and acidic residues" evidence="1">
    <location>
        <begin position="218"/>
        <end position="258"/>
    </location>
</feature>
<protein>
    <recommendedName>
        <fullName evidence="5">DUF4252 domain-containing protein</fullName>
    </recommendedName>
</protein>
<feature type="signal peptide" evidence="2">
    <location>
        <begin position="1"/>
        <end position="19"/>
    </location>
</feature>
<accession>A0ABT2ENT4</accession>
<organism evidence="3 4">
    <name type="scientific">Candidatus Fervidibacter sacchari</name>
    <dbReference type="NCBI Taxonomy" id="1448929"/>
    <lineage>
        <taxon>Bacteria</taxon>
        <taxon>Candidatus Fervidibacterota</taxon>
        <taxon>Candidatus Fervidibacter</taxon>
    </lineage>
</organism>
<keyword evidence="2" id="KW-0732">Signal</keyword>
<feature type="region of interest" description="Disordered" evidence="1">
    <location>
        <begin position="195"/>
        <end position="258"/>
    </location>
</feature>
<keyword evidence="4" id="KW-1185">Reference proteome</keyword>
<evidence type="ECO:0000313" key="4">
    <source>
        <dbReference type="Proteomes" id="UP001204798"/>
    </source>
</evidence>
<proteinExistence type="predicted"/>
<gene>
    <name evidence="3" type="ORF">M2350_002005</name>
</gene>
<name>A0ABT2ENT4_9BACT</name>
<evidence type="ECO:0000313" key="3">
    <source>
        <dbReference type="EMBL" id="MCS3919592.1"/>
    </source>
</evidence>
<comment type="caution">
    <text evidence="3">The sequence shown here is derived from an EMBL/GenBank/DDBJ whole genome shotgun (WGS) entry which is preliminary data.</text>
</comment>
<dbReference type="Proteomes" id="UP001204798">
    <property type="component" value="Unassembled WGS sequence"/>
</dbReference>
<evidence type="ECO:0008006" key="5">
    <source>
        <dbReference type="Google" id="ProtNLM"/>
    </source>
</evidence>